<sequence length="778" mass="83150">MANDVEVDFVLVRGPWSLDRRMRVTLPSNGKPVTVGRATHCAVLLDPSLLFSSQVQCSLFAMQVKSVATAPSTSTATTATGTPMTADASSTPNHACAGGTAPHCEDTPIDAADTLSTPRHQPTLRDGGHVDRTTRVYITDMCSSNGTFVNGIRISGTDPTELNHGDVCIFGGMRDVAVGEALPPDAYDGPELVQWRVDLRLSAERPPETFEYTSTPLVLPARGVLEVEERALLDTAQRSLAKPMPSSMRTPASATPAAATVAAVVEQRSLDPAVAGSAAHCLTAFDIRCDTSPRGVPQQLFTSPISHEKDATREAAEEVEEAQKPSSSGRRSVSLVASQDARVTSMEAVEETSGVEDTADSIHTPLADPVAIAVPAEPPAAVVYDAVRLGNVSYDARGVAREERDLEADADADVDKDVESATPSGKQRRRDSPASATPPKQKRVRHEDAAVVAPTQLTFTPMHIKWTMPNPNEMWSRLQRSPGRATKPFYVMLPVTSLATVVVCPERLGIAVELKDGCQLPLVDAAVLSGSAESRWVVWELSQRTAAVPVPADEARSSGRGRSKVTKGNARKACKRTEKTPSVAAEPTHTATADVEKSPLTPAARFEAWLMHFKLYYAAQKVPAPVVVDGAAFDVIFLTFILLLSAASINSVPKVHTDADATVAYPDVGCIGRAFDPDRGQIYPFQQRVMMRHSDVVEDRRLLIVTSSSPASPPQHVVLEDDGEYFDEDPTVGRGVPKDTAGEMAWKPMQPVAASDGFMAAIKQSLLGAKGPAPPTTQ</sequence>
<evidence type="ECO:0000313" key="4">
    <source>
        <dbReference type="Proteomes" id="UP000318821"/>
    </source>
</evidence>
<feature type="compositionally biased region" description="Low complexity" evidence="1">
    <location>
        <begin position="70"/>
        <end position="88"/>
    </location>
</feature>
<accession>A0A504XQK6</accession>
<dbReference type="Gene3D" id="2.60.200.20">
    <property type="match status" value="1"/>
</dbReference>
<dbReference type="VEuPathDB" id="TriTrypDB:LDHU3_06.0270"/>
<comment type="caution">
    <text evidence="3">The sequence shown here is derived from an EMBL/GenBank/DDBJ whole genome shotgun (WGS) entry which is preliminary data.</text>
</comment>
<organism evidence="3 4">
    <name type="scientific">Leishmania donovani</name>
    <dbReference type="NCBI Taxonomy" id="5661"/>
    <lineage>
        <taxon>Eukaryota</taxon>
        <taxon>Discoba</taxon>
        <taxon>Euglenozoa</taxon>
        <taxon>Kinetoplastea</taxon>
        <taxon>Metakinetoplastina</taxon>
        <taxon>Trypanosomatida</taxon>
        <taxon>Trypanosomatidae</taxon>
        <taxon>Leishmaniinae</taxon>
        <taxon>Leishmania</taxon>
    </lineage>
</organism>
<feature type="compositionally biased region" description="Acidic residues" evidence="1">
    <location>
        <begin position="348"/>
        <end position="359"/>
    </location>
</feature>
<name>A0A504XQK6_LEIDO</name>
<feature type="region of interest" description="Disordered" evidence="1">
    <location>
        <begin position="70"/>
        <end position="128"/>
    </location>
</feature>
<dbReference type="EMBL" id="RHLD01000054">
    <property type="protein sequence ID" value="TPP49809.1"/>
    <property type="molecule type" value="Genomic_DNA"/>
</dbReference>
<gene>
    <name evidence="3" type="ORF">CGC20_20255</name>
</gene>
<feature type="compositionally biased region" description="Basic residues" evidence="1">
    <location>
        <begin position="559"/>
        <end position="574"/>
    </location>
</feature>
<protein>
    <submittedName>
        <fullName evidence="3">FHA domain family protein</fullName>
    </submittedName>
</protein>
<dbReference type="Proteomes" id="UP000318821">
    <property type="component" value="Unassembled WGS sequence"/>
</dbReference>
<proteinExistence type="predicted"/>
<feature type="domain" description="FHA" evidence="2">
    <location>
        <begin position="95"/>
        <end position="154"/>
    </location>
</feature>
<evidence type="ECO:0000313" key="3">
    <source>
        <dbReference type="EMBL" id="TPP49809.1"/>
    </source>
</evidence>
<dbReference type="VEuPathDB" id="TriTrypDB:LDHU3_06.0250"/>
<dbReference type="PROSITE" id="PS50006">
    <property type="entry name" value="FHA_DOMAIN"/>
    <property type="match status" value="1"/>
</dbReference>
<dbReference type="VEuPathDB" id="TriTrypDB:LdBPK_060210.1"/>
<dbReference type="InterPro" id="IPR000253">
    <property type="entry name" value="FHA_dom"/>
</dbReference>
<reference evidence="4" key="1">
    <citation type="submission" date="2019-02" db="EMBL/GenBank/DDBJ databases">
        <title>FDA dAtabase for Regulatory Grade micrObial Sequences (FDA-ARGOS): Supporting development and validation of Infectious Disease Dx tests.</title>
        <authorList>
            <person name="Duncan R."/>
            <person name="Fisher C."/>
            <person name="Tallon L."/>
            <person name="Sadzewicz L."/>
            <person name="Sengamalay N."/>
            <person name="Ott S."/>
            <person name="Godinez A."/>
            <person name="Nagaraj S."/>
            <person name="Vavikolanu K."/>
            <person name="Vyas G."/>
            <person name="Nadendla S."/>
            <person name="Aluvathingal J."/>
            <person name="Sichtig H."/>
        </authorList>
    </citation>
    <scope>NUCLEOTIDE SEQUENCE [LARGE SCALE GENOMIC DNA]</scope>
    <source>
        <strain evidence="4">FDAARGOS_360</strain>
    </source>
</reference>
<feature type="region of interest" description="Disordered" evidence="1">
    <location>
        <begin position="403"/>
        <end position="447"/>
    </location>
</feature>
<dbReference type="AlphaFoldDB" id="A0A504XQK6"/>
<dbReference type="Pfam" id="PF00498">
    <property type="entry name" value="FHA"/>
    <property type="match status" value="1"/>
</dbReference>
<evidence type="ECO:0000259" key="2">
    <source>
        <dbReference type="PROSITE" id="PS50006"/>
    </source>
</evidence>
<dbReference type="InterPro" id="IPR008984">
    <property type="entry name" value="SMAD_FHA_dom_sf"/>
</dbReference>
<evidence type="ECO:0000256" key="1">
    <source>
        <dbReference type="SAM" id="MobiDB-lite"/>
    </source>
</evidence>
<feature type="compositionally biased region" description="Polar residues" evidence="1">
    <location>
        <begin position="324"/>
        <end position="337"/>
    </location>
</feature>
<feature type="region of interest" description="Disordered" evidence="1">
    <location>
        <begin position="552"/>
        <end position="596"/>
    </location>
</feature>
<dbReference type="VEuPathDB" id="TriTrypDB:LdCL_060007000"/>
<feature type="region of interest" description="Disordered" evidence="1">
    <location>
        <begin position="304"/>
        <end position="361"/>
    </location>
</feature>
<feature type="compositionally biased region" description="Basic and acidic residues" evidence="1">
    <location>
        <begin position="306"/>
        <end position="316"/>
    </location>
</feature>
<dbReference type="VEuPathDB" id="TriTrypDB:LdCL_060007200"/>
<dbReference type="SUPFAM" id="SSF49879">
    <property type="entry name" value="SMAD/FHA domain"/>
    <property type="match status" value="1"/>
</dbReference>